<reference evidence="2" key="1">
    <citation type="submission" date="2023-01" db="EMBL/GenBank/DDBJ databases">
        <authorList>
            <person name="Piombo E."/>
        </authorList>
    </citation>
    <scope>NUCLEOTIDE SEQUENCE</scope>
</reference>
<dbReference type="PANTHER" id="PTHR31252">
    <property type="entry name" value="DUF4419 DOMAIN-CONTAINING PROTEIN"/>
    <property type="match status" value="1"/>
</dbReference>
<keyword evidence="3" id="KW-1185">Reference proteome</keyword>
<dbReference type="EMBL" id="CABFNP030001245">
    <property type="protein sequence ID" value="CAI6093101.1"/>
    <property type="molecule type" value="Genomic_DNA"/>
</dbReference>
<organism evidence="2 3">
    <name type="scientific">Clonostachys chloroleuca</name>
    <dbReference type="NCBI Taxonomy" id="1926264"/>
    <lineage>
        <taxon>Eukaryota</taxon>
        <taxon>Fungi</taxon>
        <taxon>Dikarya</taxon>
        <taxon>Ascomycota</taxon>
        <taxon>Pezizomycotina</taxon>
        <taxon>Sordariomycetes</taxon>
        <taxon>Hypocreomycetidae</taxon>
        <taxon>Hypocreales</taxon>
        <taxon>Bionectriaceae</taxon>
        <taxon>Clonostachys</taxon>
    </lineage>
</organism>
<sequence>MPITLQVVDHEAKAWGGAKIADASQLLELAAPKHSRRCKELVQVSFSSDEFNQGHITAANNGFFWTAYEAYSSHHHLVIRPDDVWFAILTQLSFYINAHAEDLRSFFVAHSGQKHLHLDVIELDFAYVAKEMTHLIAKNVVDPELRGWVMPSFSTTTDNDKVVGAILFMGAMQKYFSYGVTVTCGIPSVTLLGEVDDWKDILNRIDKIDQLGSEPTQFAGMLRPILNGMITSFQNPDSFETMEFWNTIVHKVSLDSGTDYLTGWLTAFSFWDEDGTAKSLSNKMFNDILYPTIDIDSVPAGYASVPISVNDDGDMYEATMVAGSVGTSATSLTADTARTTNALGSQDSSNQSTEGQERESIVRDTIQPVSGWWVCRNEAAEETEARETEKTRLRAEIERVGMEDFNSWLALYSKLEELEAY</sequence>
<evidence type="ECO:0000256" key="1">
    <source>
        <dbReference type="SAM" id="MobiDB-lite"/>
    </source>
</evidence>
<dbReference type="Pfam" id="PF14388">
    <property type="entry name" value="DUF4419"/>
    <property type="match status" value="1"/>
</dbReference>
<feature type="compositionally biased region" description="Polar residues" evidence="1">
    <location>
        <begin position="340"/>
        <end position="354"/>
    </location>
</feature>
<dbReference type="PANTHER" id="PTHR31252:SF11">
    <property type="entry name" value="DUF4419 DOMAIN-CONTAINING PROTEIN"/>
    <property type="match status" value="1"/>
</dbReference>
<dbReference type="AlphaFoldDB" id="A0AA35M9M2"/>
<protein>
    <submittedName>
        <fullName evidence="2">Uncharacterized protein</fullName>
    </submittedName>
</protein>
<dbReference type="InterPro" id="IPR025533">
    <property type="entry name" value="DUF4419"/>
</dbReference>
<proteinExistence type="predicted"/>
<evidence type="ECO:0000313" key="3">
    <source>
        <dbReference type="Proteomes" id="UP001160390"/>
    </source>
</evidence>
<accession>A0AA35M9M2</accession>
<gene>
    <name evidence="2" type="ORF">CCHLO57077_00000180</name>
</gene>
<evidence type="ECO:0000313" key="2">
    <source>
        <dbReference type="EMBL" id="CAI6093101.1"/>
    </source>
</evidence>
<feature type="region of interest" description="Disordered" evidence="1">
    <location>
        <begin position="340"/>
        <end position="361"/>
    </location>
</feature>
<name>A0AA35M9M2_9HYPO</name>
<comment type="caution">
    <text evidence="2">The sequence shown here is derived from an EMBL/GenBank/DDBJ whole genome shotgun (WGS) entry which is preliminary data.</text>
</comment>
<dbReference type="Proteomes" id="UP001160390">
    <property type="component" value="Unassembled WGS sequence"/>
</dbReference>